<keyword evidence="3" id="KW-0131">Cell cycle</keyword>
<evidence type="ECO:0000256" key="2">
    <source>
        <dbReference type="ARBA" id="ARBA00023127"/>
    </source>
</evidence>
<dbReference type="FunFam" id="1.10.472.10:FF:000001">
    <property type="entry name" value="G2/mitotic-specific cyclin"/>
    <property type="match status" value="1"/>
</dbReference>
<dbReference type="Proteomes" id="UP001162131">
    <property type="component" value="Unassembled WGS sequence"/>
</dbReference>
<comment type="similarity">
    <text evidence="4">Belongs to the cyclin family.</text>
</comment>
<dbReference type="SMART" id="SM00385">
    <property type="entry name" value="CYCLIN"/>
    <property type="match status" value="1"/>
</dbReference>
<dbReference type="SUPFAM" id="SSF47954">
    <property type="entry name" value="Cyclin-like"/>
    <property type="match status" value="2"/>
</dbReference>
<keyword evidence="1" id="KW-0132">Cell division</keyword>
<dbReference type="InterPro" id="IPR036915">
    <property type="entry name" value="Cyclin-like_sf"/>
</dbReference>
<dbReference type="InterPro" id="IPR048258">
    <property type="entry name" value="Cyclins_cyclin-box"/>
</dbReference>
<evidence type="ECO:0000313" key="6">
    <source>
        <dbReference type="EMBL" id="CAG9315892.1"/>
    </source>
</evidence>
<evidence type="ECO:0000313" key="7">
    <source>
        <dbReference type="Proteomes" id="UP001162131"/>
    </source>
</evidence>
<dbReference type="AlphaFoldDB" id="A0AAU9IRR0"/>
<evidence type="ECO:0000256" key="3">
    <source>
        <dbReference type="ARBA" id="ARBA00023306"/>
    </source>
</evidence>
<dbReference type="Pfam" id="PF00134">
    <property type="entry name" value="Cyclin_N"/>
    <property type="match status" value="1"/>
</dbReference>
<organism evidence="6 7">
    <name type="scientific">Blepharisma stoltei</name>
    <dbReference type="NCBI Taxonomy" id="1481888"/>
    <lineage>
        <taxon>Eukaryota</taxon>
        <taxon>Sar</taxon>
        <taxon>Alveolata</taxon>
        <taxon>Ciliophora</taxon>
        <taxon>Postciliodesmatophora</taxon>
        <taxon>Heterotrichea</taxon>
        <taxon>Heterotrichida</taxon>
        <taxon>Blepharismidae</taxon>
        <taxon>Blepharisma</taxon>
    </lineage>
</organism>
<evidence type="ECO:0000259" key="5">
    <source>
        <dbReference type="SMART" id="SM00385"/>
    </source>
</evidence>
<keyword evidence="2 4" id="KW-0195">Cyclin</keyword>
<accession>A0AAU9IRR0</accession>
<keyword evidence="7" id="KW-1185">Reference proteome</keyword>
<feature type="domain" description="Cyclin-like" evidence="5">
    <location>
        <begin position="117"/>
        <end position="202"/>
    </location>
</feature>
<evidence type="ECO:0000256" key="1">
    <source>
        <dbReference type="ARBA" id="ARBA00022618"/>
    </source>
</evidence>
<dbReference type="Gene3D" id="1.10.472.10">
    <property type="entry name" value="Cyclin-like"/>
    <property type="match status" value="1"/>
</dbReference>
<name>A0AAU9IRR0_9CILI</name>
<dbReference type="EMBL" id="CAJZBQ010000014">
    <property type="protein sequence ID" value="CAG9315892.1"/>
    <property type="molecule type" value="Genomic_DNA"/>
</dbReference>
<protein>
    <recommendedName>
        <fullName evidence="5">Cyclin-like domain-containing protein</fullName>
    </recommendedName>
</protein>
<dbReference type="InterPro" id="IPR039361">
    <property type="entry name" value="Cyclin"/>
</dbReference>
<reference evidence="6" key="1">
    <citation type="submission" date="2021-09" db="EMBL/GenBank/DDBJ databases">
        <authorList>
            <consortium name="AG Swart"/>
            <person name="Singh M."/>
            <person name="Singh A."/>
            <person name="Seah K."/>
            <person name="Emmerich C."/>
        </authorList>
    </citation>
    <scope>NUCLEOTIDE SEQUENCE</scope>
    <source>
        <strain evidence="6">ATCC30299</strain>
    </source>
</reference>
<evidence type="ECO:0000256" key="4">
    <source>
        <dbReference type="RuleBase" id="RU000383"/>
    </source>
</evidence>
<dbReference type="GO" id="GO:0051301">
    <property type="term" value="P:cell division"/>
    <property type="evidence" value="ECO:0007669"/>
    <property type="project" value="UniProtKB-KW"/>
</dbReference>
<comment type="caution">
    <text evidence="6">The sequence shown here is derived from an EMBL/GenBank/DDBJ whole genome shotgun (WGS) entry which is preliminary data.</text>
</comment>
<sequence length="425" mass="50272">MYQPHSKDYAVLTSARPQTQTVSSHYQNENNFKGCSSLYKDSCDTKNSIASEIDLECHDTLDSASADLEMSPPIWKPKDDDFLQIVKEKQNSYMPNPNFMEYNQPYINPIMRTILFDWMIEVTSEFLMKRESVYLAMNYVDRLSSIVPNIKKEEYQLVGVTALYIASKLDEIYQPKISDFERAAAMGYSVASIKIMEKAMLKHLGWKILPITTYNILNWLLNQWDSYITYHFGSQVYNNPNDFKNLPNDEKIKVQKKYEERFITFKQANNQSYMRFRDIIHVLDASFLDQRTLRFPPRIIAGSLFYLMTSKFFKNSKYALFLHNTMFQDQDCLQLEFEFACRAQQFIATFLSSTLEIDNLEEIYDSATFLMQYAEIDFTYELPMVCKLQSKERIEQHYEEFLTYQTHNPAHKDFVENRMKCMRQN</sequence>
<dbReference type="InterPro" id="IPR013763">
    <property type="entry name" value="Cyclin-like_dom"/>
</dbReference>
<gene>
    <name evidence="6" type="ORF">BSTOLATCC_MIC14636</name>
</gene>
<dbReference type="PROSITE" id="PS00292">
    <property type="entry name" value="CYCLINS"/>
    <property type="match status" value="1"/>
</dbReference>
<dbReference type="InterPro" id="IPR006671">
    <property type="entry name" value="Cyclin_N"/>
</dbReference>
<proteinExistence type="inferred from homology"/>
<dbReference type="PANTHER" id="PTHR10177">
    <property type="entry name" value="CYCLINS"/>
    <property type="match status" value="1"/>
</dbReference>